<protein>
    <submittedName>
        <fullName evidence="1">95_t:CDS:1</fullName>
    </submittedName>
</protein>
<gene>
    <name evidence="1" type="ORF">ACOLOM_LOCUS13334</name>
</gene>
<accession>A0ACA9QTW5</accession>
<name>A0ACA9QTW5_9GLOM</name>
<organism evidence="1 2">
    <name type="scientific">Acaulospora colombiana</name>
    <dbReference type="NCBI Taxonomy" id="27376"/>
    <lineage>
        <taxon>Eukaryota</taxon>
        <taxon>Fungi</taxon>
        <taxon>Fungi incertae sedis</taxon>
        <taxon>Mucoromycota</taxon>
        <taxon>Glomeromycotina</taxon>
        <taxon>Glomeromycetes</taxon>
        <taxon>Diversisporales</taxon>
        <taxon>Acaulosporaceae</taxon>
        <taxon>Acaulospora</taxon>
    </lineage>
</organism>
<dbReference type="Proteomes" id="UP000789525">
    <property type="component" value="Unassembled WGS sequence"/>
</dbReference>
<evidence type="ECO:0000313" key="2">
    <source>
        <dbReference type="Proteomes" id="UP000789525"/>
    </source>
</evidence>
<feature type="non-terminal residue" evidence="1">
    <location>
        <position position="1"/>
    </location>
</feature>
<comment type="caution">
    <text evidence="1">The sequence shown here is derived from an EMBL/GenBank/DDBJ whole genome shotgun (WGS) entry which is preliminary data.</text>
</comment>
<evidence type="ECO:0000313" key="1">
    <source>
        <dbReference type="EMBL" id="CAG8763772.1"/>
    </source>
</evidence>
<proteinExistence type="predicted"/>
<dbReference type="EMBL" id="CAJVPT010060484">
    <property type="protein sequence ID" value="CAG8763772.1"/>
    <property type="molecule type" value="Genomic_DNA"/>
</dbReference>
<keyword evidence="2" id="KW-1185">Reference proteome</keyword>
<sequence>QIAADFESVSRMITSLQSEINQRYSLVQSTNRRGSDQQSEASSSSARSS</sequence>
<reference evidence="1" key="1">
    <citation type="submission" date="2021-06" db="EMBL/GenBank/DDBJ databases">
        <authorList>
            <person name="Kallberg Y."/>
            <person name="Tangrot J."/>
            <person name="Rosling A."/>
        </authorList>
    </citation>
    <scope>NUCLEOTIDE SEQUENCE</scope>
    <source>
        <strain evidence="1">CL356</strain>
    </source>
</reference>
<feature type="non-terminal residue" evidence="1">
    <location>
        <position position="49"/>
    </location>
</feature>